<name>A0AAV0TER1_HYABA</name>
<evidence type="ECO:0008006" key="4">
    <source>
        <dbReference type="Google" id="ProtNLM"/>
    </source>
</evidence>
<proteinExistence type="predicted"/>
<feature type="compositionally biased region" description="Basic residues" evidence="1">
    <location>
        <begin position="127"/>
        <end position="142"/>
    </location>
</feature>
<gene>
    <name evidence="2" type="ORF">HBR001_LOCUS2439</name>
</gene>
<dbReference type="EMBL" id="CANTFL010000320">
    <property type="protein sequence ID" value="CAI5720665.1"/>
    <property type="molecule type" value="Genomic_DNA"/>
</dbReference>
<dbReference type="Proteomes" id="UP001162031">
    <property type="component" value="Unassembled WGS sequence"/>
</dbReference>
<keyword evidence="3" id="KW-1185">Reference proteome</keyword>
<feature type="region of interest" description="Disordered" evidence="1">
    <location>
        <begin position="98"/>
        <end position="142"/>
    </location>
</feature>
<protein>
    <recommendedName>
        <fullName evidence="4">SRP9 domain-containing protein</fullName>
    </recommendedName>
</protein>
<evidence type="ECO:0000256" key="1">
    <source>
        <dbReference type="SAM" id="MobiDB-lite"/>
    </source>
</evidence>
<accession>A0AAV0TER1</accession>
<comment type="caution">
    <text evidence="2">The sequence shown here is derived from an EMBL/GenBank/DDBJ whole genome shotgun (WGS) entry which is preliminary data.</text>
</comment>
<evidence type="ECO:0000313" key="2">
    <source>
        <dbReference type="EMBL" id="CAI5720665.1"/>
    </source>
</evidence>
<evidence type="ECO:0000313" key="3">
    <source>
        <dbReference type="Proteomes" id="UP001162031"/>
    </source>
</evidence>
<sequence length="142" mass="15520">MASNGNVVWERFEEQTKLAFVGDPLRSRFFFKTRVAAAGHVKLTARVSHQYTTATSSSSAAGRNEAVKYVTSDMANLSRLTRLLRFVMQEVLGTMTTLPVRPMTGPVSPSSTLADTLAPAGQASKTTKTKQKKKKKKKAAKQ</sequence>
<organism evidence="2 3">
    <name type="scientific">Hyaloperonospora brassicae</name>
    <name type="common">Brassica downy mildew</name>
    <name type="synonym">Peronospora brassicae</name>
    <dbReference type="NCBI Taxonomy" id="162125"/>
    <lineage>
        <taxon>Eukaryota</taxon>
        <taxon>Sar</taxon>
        <taxon>Stramenopiles</taxon>
        <taxon>Oomycota</taxon>
        <taxon>Peronosporomycetes</taxon>
        <taxon>Peronosporales</taxon>
        <taxon>Peronosporaceae</taxon>
        <taxon>Hyaloperonospora</taxon>
    </lineage>
</organism>
<reference evidence="2" key="1">
    <citation type="submission" date="2022-12" db="EMBL/GenBank/DDBJ databases">
        <authorList>
            <person name="Webb A."/>
        </authorList>
    </citation>
    <scope>NUCLEOTIDE SEQUENCE</scope>
    <source>
        <strain evidence="2">Hp1</strain>
    </source>
</reference>
<dbReference type="AlphaFoldDB" id="A0AAV0TER1"/>